<reference evidence="1 2" key="1">
    <citation type="submission" date="2022-04" db="EMBL/GenBank/DDBJ databases">
        <title>Chromosome-level reference genomes for two strains of Caenorhabditis briggsae: an improved platform for comparative genomics.</title>
        <authorList>
            <person name="Stevens L."/>
            <person name="Andersen E."/>
        </authorList>
    </citation>
    <scope>NUCLEOTIDE SEQUENCE [LARGE SCALE GENOMIC DNA]</scope>
    <source>
        <strain evidence="1">VX34</strain>
        <tissue evidence="1">Whole-organism</tissue>
    </source>
</reference>
<dbReference type="Proteomes" id="UP000829354">
    <property type="component" value="Chromosome X"/>
</dbReference>
<name>A0AAE9FIW3_CAEBR</name>
<dbReference type="PANTHER" id="PTHR31379:SF1">
    <property type="entry name" value="F-BOX C PROTEIN-RELATED"/>
    <property type="match status" value="1"/>
</dbReference>
<dbReference type="InterPro" id="IPR021942">
    <property type="entry name" value="DUF3557"/>
</dbReference>
<dbReference type="PANTHER" id="PTHR31379">
    <property type="entry name" value="F-BOX C PROTEIN-RELATED-RELATED"/>
    <property type="match status" value="1"/>
</dbReference>
<sequence length="239" mass="28097">MLFELMKTVIEYMEPNKRFELARRCPSLRQAETATPLQINNLKFGLNKVNVDNTRYQIGLHREAHESRSDLEWDDEYRDVGKDGFPVRTPVYAALKPVLTESSLPFKKLEIAPLPYMSEELNHPIIQSAQRLIIKPVKMKDSIIGIYANNAKLRMNHINQWIEHRKRNGWETGKRLEIYYVEDWLRDILFDDIYARSEEDLNGRAFINIRGGKILFTTGQMKAKSRFFCIFVDCVQEEI</sequence>
<protein>
    <submittedName>
        <fullName evidence="1">Uncharacterized protein</fullName>
    </submittedName>
</protein>
<dbReference type="EMBL" id="CP092625">
    <property type="protein sequence ID" value="UMM42386.1"/>
    <property type="molecule type" value="Genomic_DNA"/>
</dbReference>
<keyword evidence="2" id="KW-1185">Reference proteome</keyword>
<organism evidence="1 2">
    <name type="scientific">Caenorhabditis briggsae</name>
    <dbReference type="NCBI Taxonomy" id="6238"/>
    <lineage>
        <taxon>Eukaryota</taxon>
        <taxon>Metazoa</taxon>
        <taxon>Ecdysozoa</taxon>
        <taxon>Nematoda</taxon>
        <taxon>Chromadorea</taxon>
        <taxon>Rhabditida</taxon>
        <taxon>Rhabditina</taxon>
        <taxon>Rhabditomorpha</taxon>
        <taxon>Rhabditoidea</taxon>
        <taxon>Rhabditidae</taxon>
        <taxon>Peloderinae</taxon>
        <taxon>Caenorhabditis</taxon>
    </lineage>
</organism>
<evidence type="ECO:0000313" key="1">
    <source>
        <dbReference type="EMBL" id="UMM42386.1"/>
    </source>
</evidence>
<proteinExistence type="predicted"/>
<evidence type="ECO:0000313" key="2">
    <source>
        <dbReference type="Proteomes" id="UP000829354"/>
    </source>
</evidence>
<gene>
    <name evidence="1" type="ORF">L5515_018233</name>
</gene>
<dbReference type="AlphaFoldDB" id="A0AAE9FIW3"/>
<dbReference type="Pfam" id="PF12078">
    <property type="entry name" value="DUF3557"/>
    <property type="match status" value="1"/>
</dbReference>
<accession>A0AAE9FIW3</accession>